<accession>A0A5C5VEW5</accession>
<dbReference type="GO" id="GO:0051082">
    <property type="term" value="F:unfolded protein binding"/>
    <property type="evidence" value="ECO:0007669"/>
    <property type="project" value="InterPro"/>
</dbReference>
<sequence precursor="true">MKTLPVAAIAALLFAAPAFAQNQAGINAPKYGFAVVDVNYVFKNHPQFREKLEGMQGEVQQIEQQLKGKAQGLMTLEQKRNSFKPGSDEFKKADEELATGKASFELEKNRLQKGFLEKEAKAYYEAYGQVQAEINRYAKHYKIGIVFRFNGEEPDPAIRQQILAGINKPVQYQDSVDITPDIIAMVKASYPAKNPSKTSVANPTAGNSGQY</sequence>
<dbReference type="InterPro" id="IPR005632">
    <property type="entry name" value="Chaperone_Skp"/>
</dbReference>
<comment type="caution">
    <text evidence="3">The sequence shown here is derived from an EMBL/GenBank/DDBJ whole genome shotgun (WGS) entry which is preliminary data.</text>
</comment>
<name>A0A5C5VEW5_9BACT</name>
<dbReference type="Proteomes" id="UP000316714">
    <property type="component" value="Unassembled WGS sequence"/>
</dbReference>
<evidence type="ECO:0000256" key="2">
    <source>
        <dbReference type="SAM" id="SignalP"/>
    </source>
</evidence>
<protein>
    <submittedName>
        <fullName evidence="3">Outer membrane protein (OmpH-like)</fullName>
    </submittedName>
</protein>
<evidence type="ECO:0000313" key="4">
    <source>
        <dbReference type="Proteomes" id="UP000316714"/>
    </source>
</evidence>
<evidence type="ECO:0000256" key="1">
    <source>
        <dbReference type="SAM" id="Coils"/>
    </source>
</evidence>
<dbReference type="OrthoDB" id="273168at2"/>
<organism evidence="3 4">
    <name type="scientific">Posidoniimonas corsicana</name>
    <dbReference type="NCBI Taxonomy" id="1938618"/>
    <lineage>
        <taxon>Bacteria</taxon>
        <taxon>Pseudomonadati</taxon>
        <taxon>Planctomycetota</taxon>
        <taxon>Planctomycetia</taxon>
        <taxon>Pirellulales</taxon>
        <taxon>Lacipirellulaceae</taxon>
        <taxon>Posidoniimonas</taxon>
    </lineage>
</organism>
<keyword evidence="4" id="KW-1185">Reference proteome</keyword>
<proteinExistence type="predicted"/>
<dbReference type="SUPFAM" id="SSF111384">
    <property type="entry name" value="OmpH-like"/>
    <property type="match status" value="1"/>
</dbReference>
<dbReference type="Pfam" id="PF03938">
    <property type="entry name" value="OmpH"/>
    <property type="match status" value="1"/>
</dbReference>
<evidence type="ECO:0000313" key="3">
    <source>
        <dbReference type="EMBL" id="TWT36245.1"/>
    </source>
</evidence>
<dbReference type="RefSeq" id="WP_146563000.1">
    <property type="nucleotide sequence ID" value="NZ_SIHJ01000001.1"/>
</dbReference>
<feature type="signal peptide" evidence="2">
    <location>
        <begin position="1"/>
        <end position="20"/>
    </location>
</feature>
<dbReference type="SMART" id="SM00935">
    <property type="entry name" value="OmpH"/>
    <property type="match status" value="1"/>
</dbReference>
<reference evidence="3 4" key="1">
    <citation type="submission" date="2019-02" db="EMBL/GenBank/DDBJ databases">
        <title>Deep-cultivation of Planctomycetes and their phenomic and genomic characterization uncovers novel biology.</title>
        <authorList>
            <person name="Wiegand S."/>
            <person name="Jogler M."/>
            <person name="Boedeker C."/>
            <person name="Pinto D."/>
            <person name="Vollmers J."/>
            <person name="Rivas-Marin E."/>
            <person name="Kohn T."/>
            <person name="Peeters S.H."/>
            <person name="Heuer A."/>
            <person name="Rast P."/>
            <person name="Oberbeckmann S."/>
            <person name="Bunk B."/>
            <person name="Jeske O."/>
            <person name="Meyerdierks A."/>
            <person name="Storesund J.E."/>
            <person name="Kallscheuer N."/>
            <person name="Luecker S."/>
            <person name="Lage O.M."/>
            <person name="Pohl T."/>
            <person name="Merkel B.J."/>
            <person name="Hornburger P."/>
            <person name="Mueller R.-W."/>
            <person name="Bruemmer F."/>
            <person name="Labrenz M."/>
            <person name="Spormann A.M."/>
            <person name="Op Den Camp H."/>
            <person name="Overmann J."/>
            <person name="Amann R."/>
            <person name="Jetten M.S.M."/>
            <person name="Mascher T."/>
            <person name="Medema M.H."/>
            <person name="Devos D.P."/>
            <person name="Kaster A.-K."/>
            <person name="Ovreas L."/>
            <person name="Rohde M."/>
            <person name="Galperin M.Y."/>
            <person name="Jogler C."/>
        </authorList>
    </citation>
    <scope>NUCLEOTIDE SEQUENCE [LARGE SCALE GENOMIC DNA]</scope>
    <source>
        <strain evidence="3 4">KOR34</strain>
    </source>
</reference>
<feature type="coiled-coil region" evidence="1">
    <location>
        <begin position="45"/>
        <end position="79"/>
    </location>
</feature>
<gene>
    <name evidence="3" type="ORF">KOR34_11490</name>
</gene>
<keyword evidence="1" id="KW-0175">Coiled coil</keyword>
<dbReference type="Gene3D" id="3.30.910.20">
    <property type="entry name" value="Skp domain"/>
    <property type="match status" value="1"/>
</dbReference>
<feature type="chain" id="PRO_5022677293" evidence="2">
    <location>
        <begin position="21"/>
        <end position="211"/>
    </location>
</feature>
<dbReference type="InterPro" id="IPR024930">
    <property type="entry name" value="Skp_dom_sf"/>
</dbReference>
<dbReference type="EMBL" id="SIHJ01000001">
    <property type="protein sequence ID" value="TWT36245.1"/>
    <property type="molecule type" value="Genomic_DNA"/>
</dbReference>
<dbReference type="AlphaFoldDB" id="A0A5C5VEW5"/>
<keyword evidence="2" id="KW-0732">Signal</keyword>